<dbReference type="Proteomes" id="UP001229025">
    <property type="component" value="Unassembled WGS sequence"/>
</dbReference>
<accession>A0ABT6USN2</accession>
<evidence type="ECO:0000256" key="1">
    <source>
        <dbReference type="RuleBase" id="RU003943"/>
    </source>
</evidence>
<reference evidence="4" key="2">
    <citation type="submission" date="2023-07" db="EMBL/GenBank/DDBJ databases">
        <title>Genome-based characterization of strain KMM 296 and proposal for reclassification of Cobetia litoralis and Cobetia pacifica, and emended description of the species Cobetia amphilecti and Cobetia marina.</title>
        <authorList>
            <person name="Balabanova L."/>
            <person name="Nedashkovskaya O."/>
        </authorList>
    </citation>
    <scope>NUCLEOTIDE SEQUENCE [LARGE SCALE GENOMIC DNA]</scope>
    <source>
        <strain evidence="4">NRIC 0815</strain>
    </source>
</reference>
<dbReference type="Pfam" id="PF00950">
    <property type="entry name" value="ABC-3"/>
    <property type="match status" value="1"/>
</dbReference>
<proteinExistence type="inferred from homology"/>
<dbReference type="EMBL" id="JASCSA010000015">
    <property type="protein sequence ID" value="MDI5885717.1"/>
    <property type="molecule type" value="Genomic_DNA"/>
</dbReference>
<comment type="caution">
    <text evidence="3">The sequence shown here is derived from an EMBL/GenBank/DDBJ whole genome shotgun (WGS) entry which is preliminary data.</text>
</comment>
<feature type="transmembrane region" description="Helical" evidence="2">
    <location>
        <begin position="40"/>
        <end position="59"/>
    </location>
</feature>
<evidence type="ECO:0000313" key="3">
    <source>
        <dbReference type="EMBL" id="MDI5885717.1"/>
    </source>
</evidence>
<protein>
    <submittedName>
        <fullName evidence="3">Metal ABC transporter permease</fullName>
    </submittedName>
</protein>
<comment type="similarity">
    <text evidence="1">Belongs to the ABC-3 integral membrane protein family.</text>
</comment>
<gene>
    <name evidence="3" type="ORF">QLT01_15320</name>
</gene>
<keyword evidence="1" id="KW-0813">Transport</keyword>
<reference evidence="3 4" key="1">
    <citation type="submission" date="2023-04" db="EMBL/GenBank/DDBJ databases">
        <authorList>
            <person name="Otstavnykh N."/>
            <person name="Seitkalieva A."/>
            <person name="Bystritskaya E."/>
        </authorList>
    </citation>
    <scope>NUCLEOTIDE SEQUENCE [LARGE SCALE GENOMIC DNA]</scope>
    <source>
        <strain evidence="3 4">NRIC 0815</strain>
    </source>
</reference>
<sequence length="74" mass="7637">MERRFCHTPELMTIAAAIIGEVSTTGGLQASYWLGAPTGPTIVCLATLLFALSSAAARISRLVSQTGSEASPQG</sequence>
<keyword evidence="1 2" id="KW-0812">Transmembrane</keyword>
<dbReference type="InterPro" id="IPR001626">
    <property type="entry name" value="ABC_TroCD"/>
</dbReference>
<evidence type="ECO:0000313" key="4">
    <source>
        <dbReference type="Proteomes" id="UP001229025"/>
    </source>
</evidence>
<comment type="subcellular location">
    <subcellularLocation>
        <location evidence="1">Cell membrane</location>
        <topology evidence="1">Multi-pass membrane protein</topology>
    </subcellularLocation>
</comment>
<keyword evidence="2" id="KW-1133">Transmembrane helix</keyword>
<evidence type="ECO:0000256" key="2">
    <source>
        <dbReference type="SAM" id="Phobius"/>
    </source>
</evidence>
<keyword evidence="2" id="KW-0472">Membrane</keyword>
<organism evidence="3 4">
    <name type="scientific">Cobetia amphilecti</name>
    <dbReference type="NCBI Taxonomy" id="1055104"/>
    <lineage>
        <taxon>Bacteria</taxon>
        <taxon>Pseudomonadati</taxon>
        <taxon>Pseudomonadota</taxon>
        <taxon>Gammaproteobacteria</taxon>
        <taxon>Oceanospirillales</taxon>
        <taxon>Halomonadaceae</taxon>
        <taxon>Cobetia</taxon>
    </lineage>
</organism>
<keyword evidence="4" id="KW-1185">Reference proteome</keyword>
<name>A0ABT6USN2_9GAMM</name>